<dbReference type="InterPro" id="IPR013154">
    <property type="entry name" value="ADH-like_N"/>
</dbReference>
<dbReference type="GO" id="GO:0003939">
    <property type="term" value="F:L-iditol 2-dehydrogenase (NAD+) activity"/>
    <property type="evidence" value="ECO:0007669"/>
    <property type="project" value="TreeGrafter"/>
</dbReference>
<evidence type="ECO:0000256" key="4">
    <source>
        <dbReference type="ARBA" id="ARBA00022723"/>
    </source>
</evidence>
<sequence>MASKVKASVLHGARDLRVEERELPPLVADDVQVAVKATGLCGSDLHYFGHFRNGDILVREPLTLGHESAGVVTAVGSGVTSLTPGDKVALEVGQPCGECALCRSGRYNICKGMNFRSSAKAFPHAQGTLQERIIHPAKWCHKLPENVPLELGALVEPLSVALHAGDRSQLPEGSTVLVLGAGAVGLLCAAISKVLKAKAVVIADINQDRVDFAVANGFADAAVVVPMKRPSTIEAKLEFAQEVAGLVKAATVKGEPVGEVTATFECTGVESCMQAAIYATGPGGKIMIIGMGNPIQTLPVSAAALREVDLVGVFRYANTYPRVIDLLSRKDPSLPPVEKLITQRYTGMENIPKAFDMAAKVKDERGNLVLKVMVDIP</sequence>
<dbReference type="Gene3D" id="3.40.50.720">
    <property type="entry name" value="NAD(P)-binding Rossmann-like Domain"/>
    <property type="match status" value="1"/>
</dbReference>
<dbReference type="SUPFAM" id="SSF50129">
    <property type="entry name" value="GroES-like"/>
    <property type="match status" value="1"/>
</dbReference>
<dbReference type="EMBL" id="JANBVO010000058">
    <property type="protein sequence ID" value="KAJ9132372.1"/>
    <property type="molecule type" value="Genomic_DNA"/>
</dbReference>
<name>A0AA38VKB1_9PEZI</name>
<comment type="similarity">
    <text evidence="3 8">Belongs to the zinc-containing alcohol dehydrogenase family.</text>
</comment>
<keyword evidence="5 8" id="KW-0862">Zinc</keyword>
<dbReference type="PANTHER" id="PTHR43161:SF25">
    <property type="entry name" value="ALCOHOL DEHYDROGENASE, PUTATIVE (AFU_ORTHOLOGUE AFUA_1G14390)-RELATED"/>
    <property type="match status" value="1"/>
</dbReference>
<keyword evidence="11" id="KW-1185">Reference proteome</keyword>
<dbReference type="PROSITE" id="PS00059">
    <property type="entry name" value="ADH_ZINC"/>
    <property type="match status" value="1"/>
</dbReference>
<dbReference type="SUPFAM" id="SSF51735">
    <property type="entry name" value="NAD(P)-binding Rossmann-fold domains"/>
    <property type="match status" value="1"/>
</dbReference>
<comment type="cofactor">
    <cofactor evidence="1 8">
        <name>Zn(2+)</name>
        <dbReference type="ChEBI" id="CHEBI:29105"/>
    </cofactor>
</comment>
<evidence type="ECO:0000256" key="8">
    <source>
        <dbReference type="RuleBase" id="RU361277"/>
    </source>
</evidence>
<dbReference type="GO" id="GO:0006062">
    <property type="term" value="P:sorbitol catabolic process"/>
    <property type="evidence" value="ECO:0007669"/>
    <property type="project" value="TreeGrafter"/>
</dbReference>
<dbReference type="Pfam" id="PF08240">
    <property type="entry name" value="ADH_N"/>
    <property type="match status" value="1"/>
</dbReference>
<proteinExistence type="inferred from homology"/>
<evidence type="ECO:0000313" key="11">
    <source>
        <dbReference type="Proteomes" id="UP001174694"/>
    </source>
</evidence>
<dbReference type="Pfam" id="PF00107">
    <property type="entry name" value="ADH_zinc_N"/>
    <property type="match status" value="1"/>
</dbReference>
<keyword evidence="7" id="KW-0520">NAD</keyword>
<dbReference type="InterPro" id="IPR020843">
    <property type="entry name" value="ER"/>
</dbReference>
<dbReference type="PANTHER" id="PTHR43161">
    <property type="entry name" value="SORBITOL DEHYDROGENASE"/>
    <property type="match status" value="1"/>
</dbReference>
<keyword evidence="6" id="KW-0560">Oxidoreductase</keyword>
<evidence type="ECO:0000313" key="10">
    <source>
        <dbReference type="EMBL" id="KAJ9132372.1"/>
    </source>
</evidence>
<dbReference type="InterPro" id="IPR036291">
    <property type="entry name" value="NAD(P)-bd_dom_sf"/>
</dbReference>
<protein>
    <submittedName>
        <fullName evidence="10">GroES-like protein</fullName>
    </submittedName>
</protein>
<evidence type="ECO:0000256" key="1">
    <source>
        <dbReference type="ARBA" id="ARBA00001947"/>
    </source>
</evidence>
<dbReference type="CDD" id="cd05285">
    <property type="entry name" value="sorbitol_DH"/>
    <property type="match status" value="1"/>
</dbReference>
<organism evidence="10 11">
    <name type="scientific">Pleurostoma richardsiae</name>
    <dbReference type="NCBI Taxonomy" id="41990"/>
    <lineage>
        <taxon>Eukaryota</taxon>
        <taxon>Fungi</taxon>
        <taxon>Dikarya</taxon>
        <taxon>Ascomycota</taxon>
        <taxon>Pezizomycotina</taxon>
        <taxon>Sordariomycetes</taxon>
        <taxon>Sordariomycetidae</taxon>
        <taxon>Calosphaeriales</taxon>
        <taxon>Pleurostomataceae</taxon>
        <taxon>Pleurostoma</taxon>
    </lineage>
</organism>
<dbReference type="GO" id="GO:0008270">
    <property type="term" value="F:zinc ion binding"/>
    <property type="evidence" value="ECO:0007669"/>
    <property type="project" value="InterPro"/>
</dbReference>
<evidence type="ECO:0000256" key="2">
    <source>
        <dbReference type="ARBA" id="ARBA00004921"/>
    </source>
</evidence>
<comment type="caution">
    <text evidence="10">The sequence shown here is derived from an EMBL/GenBank/DDBJ whole genome shotgun (WGS) entry which is preliminary data.</text>
</comment>
<dbReference type="SMART" id="SM00829">
    <property type="entry name" value="PKS_ER"/>
    <property type="match status" value="1"/>
</dbReference>
<gene>
    <name evidence="10" type="ORF">NKR23_g11310</name>
</gene>
<dbReference type="Proteomes" id="UP001174694">
    <property type="component" value="Unassembled WGS sequence"/>
</dbReference>
<dbReference type="AlphaFoldDB" id="A0AA38VKB1"/>
<keyword evidence="4 8" id="KW-0479">Metal-binding</keyword>
<feature type="domain" description="Enoyl reductase (ER)" evidence="9">
    <location>
        <begin position="12"/>
        <end position="370"/>
    </location>
</feature>
<evidence type="ECO:0000256" key="6">
    <source>
        <dbReference type="ARBA" id="ARBA00023002"/>
    </source>
</evidence>
<dbReference type="InterPro" id="IPR045306">
    <property type="entry name" value="SDH-like"/>
</dbReference>
<accession>A0AA38VKB1</accession>
<evidence type="ECO:0000256" key="3">
    <source>
        <dbReference type="ARBA" id="ARBA00008072"/>
    </source>
</evidence>
<dbReference type="InterPro" id="IPR013149">
    <property type="entry name" value="ADH-like_C"/>
</dbReference>
<comment type="pathway">
    <text evidence="2">Carbohydrate degradation.</text>
</comment>
<dbReference type="InterPro" id="IPR011032">
    <property type="entry name" value="GroES-like_sf"/>
</dbReference>
<evidence type="ECO:0000256" key="7">
    <source>
        <dbReference type="ARBA" id="ARBA00023027"/>
    </source>
</evidence>
<dbReference type="InterPro" id="IPR002328">
    <property type="entry name" value="ADH_Zn_CS"/>
</dbReference>
<reference evidence="10" key="1">
    <citation type="submission" date="2022-07" db="EMBL/GenBank/DDBJ databases">
        <title>Fungi with potential for degradation of polypropylene.</title>
        <authorList>
            <person name="Gostincar C."/>
        </authorList>
    </citation>
    <scope>NUCLEOTIDE SEQUENCE</scope>
    <source>
        <strain evidence="10">EXF-13308</strain>
    </source>
</reference>
<dbReference type="Gene3D" id="3.90.180.10">
    <property type="entry name" value="Medium-chain alcohol dehydrogenases, catalytic domain"/>
    <property type="match status" value="1"/>
</dbReference>
<evidence type="ECO:0000259" key="9">
    <source>
        <dbReference type="SMART" id="SM00829"/>
    </source>
</evidence>
<evidence type="ECO:0000256" key="5">
    <source>
        <dbReference type="ARBA" id="ARBA00022833"/>
    </source>
</evidence>